<dbReference type="InterPro" id="IPR000160">
    <property type="entry name" value="GGDEF_dom"/>
</dbReference>
<dbReference type="InterPro" id="IPR003018">
    <property type="entry name" value="GAF"/>
</dbReference>
<dbReference type="CDD" id="cd01948">
    <property type="entry name" value="EAL"/>
    <property type="match status" value="1"/>
</dbReference>
<feature type="domain" description="EAL" evidence="1">
    <location>
        <begin position="354"/>
        <end position="609"/>
    </location>
</feature>
<dbReference type="Gene3D" id="3.30.70.270">
    <property type="match status" value="1"/>
</dbReference>
<sequence length="610" mass="64001">MREASVNQQQLTSVLAEFAHTLVTDYPVHAILEHLVQRVPEVLPVTGAGVVLAEGATLQFAAASDDALLRVEGLQRRCGEGPGLDAYRTGRPVLVPDLAADDRFARFAAAATAAGFAAVVSFPMRWQGEQIGALDLYGDAPLELGGAEFGAAQVLADVAAAYVVNARTHERISASAAEHEHRSLHDPLTGLANRALLLDRLDRALLLAERSATAAGVLFVDLDGFKAVNDVHGHHVGDLLLVAVADRLRELLRPGDTLARLGGDEFVVVCEGLSGADEMAGVARRVATAFERPFRVEGRAVEVGASIGVAVAGADERSPEDLLREADRAMYVAKRNPSLVPGRAAAALAAGHHRTSLESELAAAVADGALRVVYQPVVDLATGRWAGAEALVRWQQRRGGAVAAAEVVAAAERAGLIVPMGAWVLARACADVRSVAGLPGAPRGVAVNVSPTQLSHPAFPELVEDVLRRTGTPPGDLCLEIGTPWSGAAPSRAAARAAQRLREAGVHIAVDGFADRHRAFGAGRDVDVDVVKIPRTFVRDLGCEPVGEAVVASILHQGRRIDARVVAEGVETAEQLERLHALGCREAQGYLLGRPRALSQLRTALAAGSG</sequence>
<dbReference type="CDD" id="cd01949">
    <property type="entry name" value="GGDEF"/>
    <property type="match status" value="1"/>
</dbReference>
<dbReference type="EMBL" id="BAABIL010000451">
    <property type="protein sequence ID" value="GAA4988034.1"/>
    <property type="molecule type" value="Genomic_DNA"/>
</dbReference>
<protein>
    <recommendedName>
        <fullName evidence="5">Diguanylate cyclase (GGDEF)-like protein</fullName>
    </recommendedName>
</protein>
<dbReference type="InterPro" id="IPR029787">
    <property type="entry name" value="Nucleotide_cyclase"/>
</dbReference>
<evidence type="ECO:0000313" key="4">
    <source>
        <dbReference type="Proteomes" id="UP001501195"/>
    </source>
</evidence>
<dbReference type="SUPFAM" id="SSF55781">
    <property type="entry name" value="GAF domain-like"/>
    <property type="match status" value="1"/>
</dbReference>
<dbReference type="PANTHER" id="PTHR33121:SF70">
    <property type="entry name" value="SIGNALING PROTEIN YKOW"/>
    <property type="match status" value="1"/>
</dbReference>
<dbReference type="InterPro" id="IPR050706">
    <property type="entry name" value="Cyclic-di-GMP_PDE-like"/>
</dbReference>
<dbReference type="InterPro" id="IPR029016">
    <property type="entry name" value="GAF-like_dom_sf"/>
</dbReference>
<dbReference type="PROSITE" id="PS50883">
    <property type="entry name" value="EAL"/>
    <property type="match status" value="1"/>
</dbReference>
<reference evidence="4" key="1">
    <citation type="journal article" date="2019" name="Int. J. Syst. Evol. Microbiol.">
        <title>The Global Catalogue of Microorganisms (GCM) 10K type strain sequencing project: providing services to taxonomists for standard genome sequencing and annotation.</title>
        <authorList>
            <consortium name="The Broad Institute Genomics Platform"/>
            <consortium name="The Broad Institute Genome Sequencing Center for Infectious Disease"/>
            <person name="Wu L."/>
            <person name="Ma J."/>
        </authorList>
    </citation>
    <scope>NUCLEOTIDE SEQUENCE [LARGE SCALE GENOMIC DNA]</scope>
    <source>
        <strain evidence="4">JCM 18126</strain>
    </source>
</reference>
<dbReference type="Pfam" id="PF00563">
    <property type="entry name" value="EAL"/>
    <property type="match status" value="1"/>
</dbReference>
<organism evidence="3 4">
    <name type="scientific">Kineococcus glutinatus</name>
    <dbReference type="NCBI Taxonomy" id="1070872"/>
    <lineage>
        <taxon>Bacteria</taxon>
        <taxon>Bacillati</taxon>
        <taxon>Actinomycetota</taxon>
        <taxon>Actinomycetes</taxon>
        <taxon>Kineosporiales</taxon>
        <taxon>Kineosporiaceae</taxon>
        <taxon>Kineococcus</taxon>
    </lineage>
</organism>
<evidence type="ECO:0000259" key="1">
    <source>
        <dbReference type="PROSITE" id="PS50883"/>
    </source>
</evidence>
<dbReference type="Gene3D" id="3.20.20.450">
    <property type="entry name" value="EAL domain"/>
    <property type="match status" value="1"/>
</dbReference>
<evidence type="ECO:0000259" key="2">
    <source>
        <dbReference type="PROSITE" id="PS50887"/>
    </source>
</evidence>
<dbReference type="SMART" id="SM00052">
    <property type="entry name" value="EAL"/>
    <property type="match status" value="1"/>
</dbReference>
<evidence type="ECO:0000313" key="3">
    <source>
        <dbReference type="EMBL" id="GAA4988034.1"/>
    </source>
</evidence>
<dbReference type="SUPFAM" id="SSF141868">
    <property type="entry name" value="EAL domain-like"/>
    <property type="match status" value="1"/>
</dbReference>
<dbReference type="Pfam" id="PF01590">
    <property type="entry name" value="GAF"/>
    <property type="match status" value="1"/>
</dbReference>
<dbReference type="Gene3D" id="3.30.450.40">
    <property type="match status" value="1"/>
</dbReference>
<dbReference type="Pfam" id="PF00990">
    <property type="entry name" value="GGDEF"/>
    <property type="match status" value="1"/>
</dbReference>
<accession>A0ABP9I4H1</accession>
<dbReference type="SUPFAM" id="SSF55073">
    <property type="entry name" value="Nucleotide cyclase"/>
    <property type="match status" value="1"/>
</dbReference>
<dbReference type="Proteomes" id="UP001501195">
    <property type="component" value="Unassembled WGS sequence"/>
</dbReference>
<proteinExistence type="predicted"/>
<dbReference type="SMART" id="SM00267">
    <property type="entry name" value="GGDEF"/>
    <property type="match status" value="1"/>
</dbReference>
<dbReference type="SMART" id="SM00065">
    <property type="entry name" value="GAF"/>
    <property type="match status" value="1"/>
</dbReference>
<dbReference type="NCBIfam" id="TIGR00254">
    <property type="entry name" value="GGDEF"/>
    <property type="match status" value="1"/>
</dbReference>
<keyword evidence="4" id="KW-1185">Reference proteome</keyword>
<evidence type="ECO:0008006" key="5">
    <source>
        <dbReference type="Google" id="ProtNLM"/>
    </source>
</evidence>
<dbReference type="InterPro" id="IPR035919">
    <property type="entry name" value="EAL_sf"/>
</dbReference>
<name>A0ABP9I4H1_9ACTN</name>
<feature type="domain" description="GGDEF" evidence="2">
    <location>
        <begin position="213"/>
        <end position="351"/>
    </location>
</feature>
<comment type="caution">
    <text evidence="3">The sequence shown here is derived from an EMBL/GenBank/DDBJ whole genome shotgun (WGS) entry which is preliminary data.</text>
</comment>
<dbReference type="InterPro" id="IPR001633">
    <property type="entry name" value="EAL_dom"/>
</dbReference>
<dbReference type="PROSITE" id="PS50887">
    <property type="entry name" value="GGDEF"/>
    <property type="match status" value="1"/>
</dbReference>
<dbReference type="PANTHER" id="PTHR33121">
    <property type="entry name" value="CYCLIC DI-GMP PHOSPHODIESTERASE PDEF"/>
    <property type="match status" value="1"/>
</dbReference>
<dbReference type="InterPro" id="IPR043128">
    <property type="entry name" value="Rev_trsase/Diguanyl_cyclase"/>
</dbReference>
<gene>
    <name evidence="3" type="ORF">GCM10023225_27290</name>
</gene>